<dbReference type="Gene3D" id="3.40.50.2300">
    <property type="match status" value="2"/>
</dbReference>
<dbReference type="SUPFAM" id="SSF53822">
    <property type="entry name" value="Periplasmic binding protein-like I"/>
    <property type="match status" value="1"/>
</dbReference>
<evidence type="ECO:0000313" key="5">
    <source>
        <dbReference type="EMBL" id="SIR44602.1"/>
    </source>
</evidence>
<keyword evidence="3" id="KW-1133">Transmembrane helix</keyword>
<protein>
    <submittedName>
        <fullName evidence="5">ABC-type branched-chain amino acid transport system, substrate-binding protein</fullName>
    </submittedName>
</protein>
<dbReference type="OrthoDB" id="9791590at2"/>
<evidence type="ECO:0000259" key="4">
    <source>
        <dbReference type="Pfam" id="PF13458"/>
    </source>
</evidence>
<organism evidence="5 6">
    <name type="scientific">Pontibacter lucknowensis</name>
    <dbReference type="NCBI Taxonomy" id="1077936"/>
    <lineage>
        <taxon>Bacteria</taxon>
        <taxon>Pseudomonadati</taxon>
        <taxon>Bacteroidota</taxon>
        <taxon>Cytophagia</taxon>
        <taxon>Cytophagales</taxon>
        <taxon>Hymenobacteraceae</taxon>
        <taxon>Pontibacter</taxon>
    </lineage>
</organism>
<dbReference type="Pfam" id="PF13458">
    <property type="entry name" value="Peripla_BP_6"/>
    <property type="match status" value="1"/>
</dbReference>
<dbReference type="Proteomes" id="UP000185924">
    <property type="component" value="Unassembled WGS sequence"/>
</dbReference>
<keyword evidence="6" id="KW-1185">Reference proteome</keyword>
<comment type="similarity">
    <text evidence="1">Belongs to the leucine-binding protein family.</text>
</comment>
<evidence type="ECO:0000256" key="3">
    <source>
        <dbReference type="SAM" id="Phobius"/>
    </source>
</evidence>
<dbReference type="AlphaFoldDB" id="A0A1N7AZZ6"/>
<accession>A0A1N7AZZ6</accession>
<dbReference type="InterPro" id="IPR038050">
    <property type="entry name" value="Neuro_actylchol_rec"/>
</dbReference>
<dbReference type="EMBL" id="FTNM01000006">
    <property type="protein sequence ID" value="SIR44602.1"/>
    <property type="molecule type" value="Genomic_DNA"/>
</dbReference>
<proteinExistence type="inferred from homology"/>
<dbReference type="InterPro" id="IPR028082">
    <property type="entry name" value="Peripla_BP_I"/>
</dbReference>
<dbReference type="Gene3D" id="1.20.58.390">
    <property type="entry name" value="Neurotransmitter-gated ion-channel transmembrane domain"/>
    <property type="match status" value="1"/>
</dbReference>
<sequence>MRTKVPSPKQTVVLLAGVLLVLYIIFRHFTSFDRLRGHYTIGVILNTIELTPGDMDVVKLIISKKLEQINRQGGVQGRELRVKYLDDEGSSEKAREIVRETMDDKRLIGYVGCWSSTRSKAISELVGPARIPFVGGYALTPLFTAYPTMYTAERSIVDLATVFNELLAAYRRPAFVGKAEDLYSIAIFRKMQETADLSPEMKLVHEKWFAGEHRYTPADIDSLSQALLSNEADFLVLSFESGITSYLVRELRKAGLTMPIYTALGDLGFVASQADGQEAGELYDLNVVGIPGTFNLRLQEQVPAFKKEIRYGQTLELQLSFGARLADSIGILAEAARSSGTADSADLPIRERINQGMQQYIGAGRIYRGWFNDWYFTPERAIAGDVLLAWKPPNTSQHILAPRQYMHLDDTLRNVPVLYTHMDLVQINRVSDTDGSFYATFYLEVTSAGRFMVEQLDFTNAARSEISHNYLLDIKLVRQRQLEGVTPLYNYLYKISGKFIFEPDLRQYPFDTQRFPISFQPASALRPFLVQPSHPASRDTVFEVKGWNYNSHYVGFDHDIISSVNTFESSRHTIPFYKFNYTFVLARARIDFFLKVFTPLLVILTITYFSVFIPLHRFETQEAIQVTSLLASIALYFSAYKPEMEYATVSDKIFIFTYVMITSLIGTSILQFVKRKKYNTESRLARVYQHYIFPAIVLVFTLAVVW</sequence>
<feature type="domain" description="Leucine-binding protein" evidence="4">
    <location>
        <begin position="66"/>
        <end position="346"/>
    </location>
</feature>
<feature type="transmembrane region" description="Helical" evidence="3">
    <location>
        <begin position="12"/>
        <end position="29"/>
    </location>
</feature>
<dbReference type="InterPro" id="IPR028081">
    <property type="entry name" value="Leu-bd"/>
</dbReference>
<keyword evidence="2" id="KW-0732">Signal</keyword>
<feature type="transmembrane region" description="Helical" evidence="3">
    <location>
        <begin position="623"/>
        <end position="641"/>
    </location>
</feature>
<gene>
    <name evidence="5" type="ORF">SAMN05421545_3706</name>
</gene>
<evidence type="ECO:0000256" key="2">
    <source>
        <dbReference type="ARBA" id="ARBA00022729"/>
    </source>
</evidence>
<keyword evidence="3" id="KW-0812">Transmembrane</keyword>
<feature type="transmembrane region" description="Helical" evidence="3">
    <location>
        <begin position="685"/>
        <end position="705"/>
    </location>
</feature>
<keyword evidence="3" id="KW-0472">Membrane</keyword>
<feature type="transmembrane region" description="Helical" evidence="3">
    <location>
        <begin position="653"/>
        <end position="673"/>
    </location>
</feature>
<feature type="transmembrane region" description="Helical" evidence="3">
    <location>
        <begin position="592"/>
        <end position="611"/>
    </location>
</feature>
<name>A0A1N7AZZ6_9BACT</name>
<evidence type="ECO:0000256" key="1">
    <source>
        <dbReference type="ARBA" id="ARBA00010062"/>
    </source>
</evidence>
<evidence type="ECO:0000313" key="6">
    <source>
        <dbReference type="Proteomes" id="UP000185924"/>
    </source>
</evidence>
<reference evidence="6" key="1">
    <citation type="submission" date="2017-01" db="EMBL/GenBank/DDBJ databases">
        <authorList>
            <person name="Varghese N."/>
            <person name="Submissions S."/>
        </authorList>
    </citation>
    <scope>NUCLEOTIDE SEQUENCE [LARGE SCALE GENOMIC DNA]</scope>
    <source>
        <strain evidence="6">DM9</strain>
    </source>
</reference>
<dbReference type="STRING" id="1077936.SAMN05421545_3706"/>
<dbReference type="RefSeq" id="WP_040574421.1">
    <property type="nucleotide sequence ID" value="NZ_FTNM01000006.1"/>
</dbReference>